<dbReference type="Proteomes" id="UP000002791">
    <property type="component" value="Chromosome"/>
</dbReference>
<evidence type="ECO:0000256" key="1">
    <source>
        <dbReference type="ARBA" id="ARBA00023015"/>
    </source>
</evidence>
<dbReference type="PROSITE" id="PS50043">
    <property type="entry name" value="HTH_LUXR_2"/>
    <property type="match status" value="1"/>
</dbReference>
<keyword evidence="3" id="KW-0804">Transcription</keyword>
<keyword evidence="6" id="KW-1185">Reference proteome</keyword>
<evidence type="ECO:0000313" key="5">
    <source>
        <dbReference type="EMBL" id="EHR61732.1"/>
    </source>
</evidence>
<dbReference type="InterPro" id="IPR000792">
    <property type="entry name" value="Tscrpt_reg_LuxR_C"/>
</dbReference>
<gene>
    <name evidence="5" type="ORF">SaccyDRAFT_2887</name>
</gene>
<dbReference type="PANTHER" id="PTHR44688:SF16">
    <property type="entry name" value="DNA-BINDING TRANSCRIPTIONAL ACTIVATOR DEVR_DOSR"/>
    <property type="match status" value="1"/>
</dbReference>
<dbReference type="OrthoDB" id="9815744at2"/>
<evidence type="ECO:0000256" key="2">
    <source>
        <dbReference type="ARBA" id="ARBA00023125"/>
    </source>
</evidence>
<evidence type="ECO:0000313" key="6">
    <source>
        <dbReference type="Proteomes" id="UP000002791"/>
    </source>
</evidence>
<dbReference type="AlphaFoldDB" id="H5XIA4"/>
<evidence type="ECO:0000259" key="4">
    <source>
        <dbReference type="PROSITE" id="PS50043"/>
    </source>
</evidence>
<feature type="domain" description="HTH luxR-type" evidence="4">
    <location>
        <begin position="279"/>
        <end position="344"/>
    </location>
</feature>
<dbReference type="RefSeq" id="WP_005457058.1">
    <property type="nucleotide sequence ID" value="NZ_CM001440.1"/>
</dbReference>
<dbReference type="SUPFAM" id="SSF55781">
    <property type="entry name" value="GAF domain-like"/>
    <property type="match status" value="1"/>
</dbReference>
<keyword evidence="2 5" id="KW-0238">DNA-binding</keyword>
<reference evidence="5 6" key="1">
    <citation type="submission" date="2011-11" db="EMBL/GenBank/DDBJ databases">
        <title>The Noncontiguous Finished sequence of Saccharomonospora cyanea NA-134.</title>
        <authorList>
            <consortium name="US DOE Joint Genome Institute"/>
            <person name="Lucas S."/>
            <person name="Han J."/>
            <person name="Lapidus A."/>
            <person name="Cheng J.-F."/>
            <person name="Goodwin L."/>
            <person name="Pitluck S."/>
            <person name="Peters L."/>
            <person name="Ovchinnikova G."/>
            <person name="Lu M."/>
            <person name="Detter J.C."/>
            <person name="Han C."/>
            <person name="Tapia R."/>
            <person name="Land M."/>
            <person name="Hauser L."/>
            <person name="Kyrpides N."/>
            <person name="Ivanova N."/>
            <person name="Pagani I."/>
            <person name="Brambilla E.-M."/>
            <person name="Klenk H.-P."/>
            <person name="Woyke T."/>
        </authorList>
    </citation>
    <scope>NUCLEOTIDE SEQUENCE [LARGE SCALE GENOMIC DNA]</scope>
    <source>
        <strain evidence="5 6">NA-134</strain>
    </source>
</reference>
<dbReference type="SMART" id="SM00421">
    <property type="entry name" value="HTH_LUXR"/>
    <property type="match status" value="1"/>
</dbReference>
<dbReference type="STRING" id="882082.SaccyDRAFT_2887"/>
<dbReference type="GO" id="GO:0003677">
    <property type="term" value="F:DNA binding"/>
    <property type="evidence" value="ECO:0007669"/>
    <property type="project" value="UniProtKB-KW"/>
</dbReference>
<dbReference type="SUPFAM" id="SSF46894">
    <property type="entry name" value="C-terminal effector domain of the bipartite response regulators"/>
    <property type="match status" value="1"/>
</dbReference>
<dbReference type="HOGENOM" id="CLU_061962_0_0_11"/>
<dbReference type="eggNOG" id="COG2197">
    <property type="taxonomic scope" value="Bacteria"/>
</dbReference>
<name>H5XIA4_9PSEU</name>
<keyword evidence="1" id="KW-0805">Transcription regulation</keyword>
<dbReference type="InterPro" id="IPR036388">
    <property type="entry name" value="WH-like_DNA-bd_sf"/>
</dbReference>
<proteinExistence type="predicted"/>
<dbReference type="Pfam" id="PF00196">
    <property type="entry name" value="GerE"/>
    <property type="match status" value="1"/>
</dbReference>
<evidence type="ECO:0000256" key="3">
    <source>
        <dbReference type="ARBA" id="ARBA00023163"/>
    </source>
</evidence>
<accession>H5XIA4</accession>
<dbReference type="PROSITE" id="PS00622">
    <property type="entry name" value="HTH_LUXR_1"/>
    <property type="match status" value="1"/>
</dbReference>
<dbReference type="CDD" id="cd06170">
    <property type="entry name" value="LuxR_C_like"/>
    <property type="match status" value="1"/>
</dbReference>
<dbReference type="PANTHER" id="PTHR44688">
    <property type="entry name" value="DNA-BINDING TRANSCRIPTIONAL ACTIVATOR DEVR_DOSR"/>
    <property type="match status" value="1"/>
</dbReference>
<organism evidence="5 6">
    <name type="scientific">Saccharomonospora cyanea NA-134</name>
    <dbReference type="NCBI Taxonomy" id="882082"/>
    <lineage>
        <taxon>Bacteria</taxon>
        <taxon>Bacillati</taxon>
        <taxon>Actinomycetota</taxon>
        <taxon>Actinomycetes</taxon>
        <taxon>Pseudonocardiales</taxon>
        <taxon>Pseudonocardiaceae</taxon>
        <taxon>Saccharomonospora</taxon>
    </lineage>
</organism>
<dbReference type="EMBL" id="CM001440">
    <property type="protein sequence ID" value="EHR61732.1"/>
    <property type="molecule type" value="Genomic_DNA"/>
</dbReference>
<dbReference type="PRINTS" id="PR00038">
    <property type="entry name" value="HTHLUXR"/>
</dbReference>
<protein>
    <submittedName>
        <fullName evidence="5">DNA-binding protein with HTH domain</fullName>
    </submittedName>
</protein>
<dbReference type="InterPro" id="IPR016032">
    <property type="entry name" value="Sig_transdc_resp-reg_C-effctor"/>
</dbReference>
<sequence length="364" mass="39257">MTRGSRWSALAEAAPDALTLFARTSAALRRIVPFDAAVWQATDPDTGLVTAPMRAENLGEDGCAAYWDSEFLAETVTTFRELAHAPVPVAGLRETTGGEPDRSAVYRNFLRPRGLDDELRAVLRADGQWWGQLSLYRAAGRRPFGRADLVTVAGLTTALGTRLRSFATPPGSSPVDRGPGLLLFDSAGTLLSINDEARAFLSELPAGPSAPTAFDMAVPAWIHNTAARALAGDTARVRVRDRQGRWLVVYASALRGASTTPTQCVVVVEPAKAGDVACLIAAAYGLTDRELEVTQLLARGLSTAQVARRLAVSQHTVRDHVKSVFAKTGVSSRGELVAMLYTEHYRTLNPDTRVRVWDALHERA</sequence>
<dbReference type="Gene3D" id="1.10.10.10">
    <property type="entry name" value="Winged helix-like DNA-binding domain superfamily/Winged helix DNA-binding domain"/>
    <property type="match status" value="1"/>
</dbReference>
<dbReference type="GO" id="GO:0006355">
    <property type="term" value="P:regulation of DNA-templated transcription"/>
    <property type="evidence" value="ECO:0007669"/>
    <property type="project" value="InterPro"/>
</dbReference>